<dbReference type="GO" id="GO:0008664">
    <property type="term" value="F:RNA 2',3'-cyclic 3'-phosphodiesterase activity"/>
    <property type="evidence" value="ECO:0007669"/>
    <property type="project" value="UniProtKB-EC"/>
</dbReference>
<accession>W4HN77</accession>
<gene>
    <name evidence="4" type="ORF">ATO8_06061</name>
</gene>
<dbReference type="PANTHER" id="PTHR35561">
    <property type="entry name" value="RNA 2',3'-CYCLIC PHOSPHODIESTERASE"/>
    <property type="match status" value="1"/>
</dbReference>
<dbReference type="InterPro" id="IPR009097">
    <property type="entry name" value="Cyclic_Pdiesterase"/>
</dbReference>
<proteinExistence type="inferred from homology"/>
<comment type="catalytic activity">
    <reaction evidence="2">
        <text>a 3'-end 2',3'-cyclophospho-ribonucleotide-RNA + H2O = a 3'-end 2'-phospho-ribonucleotide-RNA + H(+)</text>
        <dbReference type="Rhea" id="RHEA:11828"/>
        <dbReference type="Rhea" id="RHEA-COMP:10464"/>
        <dbReference type="Rhea" id="RHEA-COMP:17353"/>
        <dbReference type="ChEBI" id="CHEBI:15377"/>
        <dbReference type="ChEBI" id="CHEBI:15378"/>
        <dbReference type="ChEBI" id="CHEBI:83064"/>
        <dbReference type="ChEBI" id="CHEBI:173113"/>
        <dbReference type="EC" id="3.1.4.58"/>
    </reaction>
</comment>
<protein>
    <recommendedName>
        <fullName evidence="2">RNA 2',3'-cyclic phosphodiesterase</fullName>
        <shortName evidence="2">RNA 2',3'-CPDase</shortName>
        <ecNumber evidence="2">3.1.4.58</ecNumber>
    </recommendedName>
</protein>
<dbReference type="GO" id="GO:0004113">
    <property type="term" value="F:2',3'-cyclic-nucleotide 3'-phosphodiesterase activity"/>
    <property type="evidence" value="ECO:0007669"/>
    <property type="project" value="InterPro"/>
</dbReference>
<evidence type="ECO:0000313" key="5">
    <source>
        <dbReference type="Proteomes" id="UP000019063"/>
    </source>
</evidence>
<keyword evidence="1 2" id="KW-0378">Hydrolase</keyword>
<evidence type="ECO:0000313" key="4">
    <source>
        <dbReference type="EMBL" id="ETW13571.1"/>
    </source>
</evidence>
<reference evidence="4 5" key="1">
    <citation type="journal article" date="2014" name="Antonie Van Leeuwenhoek">
        <title>Roseivivax atlanticus sp. nov., isolated from surface seawater of the Atlantic Ocean.</title>
        <authorList>
            <person name="Li G."/>
            <person name="Lai Q."/>
            <person name="Liu X."/>
            <person name="Sun F."/>
            <person name="Shao Z."/>
        </authorList>
    </citation>
    <scope>NUCLEOTIDE SEQUENCE [LARGE SCALE GENOMIC DNA]</scope>
    <source>
        <strain evidence="4 5">22II-s10s</strain>
    </source>
</reference>
<feature type="active site" description="Proton acceptor" evidence="2">
    <location>
        <position position="121"/>
    </location>
</feature>
<dbReference type="EC" id="3.1.4.58" evidence="2"/>
<sequence length="182" mass="19922">MRAFIALPLPPSDAEVLEAMADRLDVGRAVPSENMHLTLAFLGDVPEAELREVAEALETLAPPAFSFRLSGVQSFGPNETGPSLALAVDPVPGALKDLHDRVRSRCHGAGLVLERRRFRPHVTFARLPARLTTEEDNKLAAFLRHEGAMHVDDIPAREVVLYESILTKDGPVYEPLAEFPLA</sequence>
<dbReference type="Pfam" id="PF02834">
    <property type="entry name" value="LigT_PEase"/>
    <property type="match status" value="2"/>
</dbReference>
<dbReference type="EMBL" id="AQQW01000003">
    <property type="protein sequence ID" value="ETW13571.1"/>
    <property type="molecule type" value="Genomic_DNA"/>
</dbReference>
<dbReference type="AlphaFoldDB" id="W4HN77"/>
<comment type="caution">
    <text evidence="4">The sequence shown here is derived from an EMBL/GenBank/DDBJ whole genome shotgun (WGS) entry which is preliminary data.</text>
</comment>
<dbReference type="Gene3D" id="3.90.1140.10">
    <property type="entry name" value="Cyclic phosphodiesterase"/>
    <property type="match status" value="1"/>
</dbReference>
<dbReference type="eggNOG" id="COG1514">
    <property type="taxonomic scope" value="Bacteria"/>
</dbReference>
<comment type="similarity">
    <text evidence="2">Belongs to the 2H phosphoesterase superfamily. ThpR family.</text>
</comment>
<dbReference type="GO" id="GO:0016874">
    <property type="term" value="F:ligase activity"/>
    <property type="evidence" value="ECO:0007669"/>
    <property type="project" value="UniProtKB-KW"/>
</dbReference>
<dbReference type="InterPro" id="IPR004175">
    <property type="entry name" value="RNA_CPDase"/>
</dbReference>
<evidence type="ECO:0000256" key="1">
    <source>
        <dbReference type="ARBA" id="ARBA00022801"/>
    </source>
</evidence>
<feature type="short sequence motif" description="HXTX 2" evidence="2">
    <location>
        <begin position="121"/>
        <end position="124"/>
    </location>
</feature>
<dbReference type="STRING" id="1379903.ATO8_06061"/>
<dbReference type="PATRIC" id="fig|1317118.6.peg.1252"/>
<organism evidence="4 5">
    <name type="scientific">Roseivivax marinus</name>
    <dbReference type="NCBI Taxonomy" id="1379903"/>
    <lineage>
        <taxon>Bacteria</taxon>
        <taxon>Pseudomonadati</taxon>
        <taxon>Pseudomonadota</taxon>
        <taxon>Alphaproteobacteria</taxon>
        <taxon>Rhodobacterales</taxon>
        <taxon>Roseobacteraceae</taxon>
        <taxon>Roseivivax</taxon>
    </lineage>
</organism>
<name>W4HN77_9RHOB</name>
<dbReference type="SUPFAM" id="SSF55144">
    <property type="entry name" value="LigT-like"/>
    <property type="match status" value="1"/>
</dbReference>
<dbReference type="NCBIfam" id="TIGR02258">
    <property type="entry name" value="2_5_ligase"/>
    <property type="match status" value="1"/>
</dbReference>
<evidence type="ECO:0000256" key="2">
    <source>
        <dbReference type="HAMAP-Rule" id="MF_01940"/>
    </source>
</evidence>
<feature type="short sequence motif" description="HXTX 1" evidence="2">
    <location>
        <begin position="36"/>
        <end position="39"/>
    </location>
</feature>
<keyword evidence="5" id="KW-1185">Reference proteome</keyword>
<dbReference type="HAMAP" id="MF_01940">
    <property type="entry name" value="RNA_CPDase"/>
    <property type="match status" value="1"/>
</dbReference>
<comment type="function">
    <text evidence="2">Hydrolyzes RNA 2',3'-cyclic phosphodiester to an RNA 2'-phosphomonoester.</text>
</comment>
<feature type="domain" description="Phosphoesterase HXTX" evidence="3">
    <location>
        <begin position="9"/>
        <end position="79"/>
    </location>
</feature>
<dbReference type="PANTHER" id="PTHR35561:SF1">
    <property type="entry name" value="RNA 2',3'-CYCLIC PHOSPHODIESTERASE"/>
    <property type="match status" value="1"/>
</dbReference>
<feature type="active site" description="Proton donor" evidence="2">
    <location>
        <position position="36"/>
    </location>
</feature>
<evidence type="ECO:0000259" key="3">
    <source>
        <dbReference type="Pfam" id="PF02834"/>
    </source>
</evidence>
<feature type="domain" description="Phosphoesterase HXTX" evidence="3">
    <location>
        <begin position="89"/>
        <end position="173"/>
    </location>
</feature>
<dbReference type="RefSeq" id="WP_043842921.1">
    <property type="nucleotide sequence ID" value="NZ_AQQW01000003.1"/>
</dbReference>
<dbReference type="Proteomes" id="UP000019063">
    <property type="component" value="Unassembled WGS sequence"/>
</dbReference>
<keyword evidence="4" id="KW-0436">Ligase</keyword>
<dbReference type="InterPro" id="IPR014051">
    <property type="entry name" value="Phosphoesterase_HXTX"/>
</dbReference>